<feature type="domain" description="EamA" evidence="8">
    <location>
        <begin position="142"/>
        <end position="283"/>
    </location>
</feature>
<dbReference type="InterPro" id="IPR037185">
    <property type="entry name" value="EmrE-like"/>
</dbReference>
<comment type="similarity">
    <text evidence="2">Belongs to the EamA transporter family.</text>
</comment>
<proteinExistence type="inferred from homology"/>
<feature type="region of interest" description="Disordered" evidence="6">
    <location>
        <begin position="299"/>
        <end position="318"/>
    </location>
</feature>
<dbReference type="PANTHER" id="PTHR32322:SF9">
    <property type="entry name" value="AMINO-ACID METABOLITE EFFLUX PUMP-RELATED"/>
    <property type="match status" value="1"/>
</dbReference>
<evidence type="ECO:0000256" key="3">
    <source>
        <dbReference type="ARBA" id="ARBA00022692"/>
    </source>
</evidence>
<name>A0A516PUK9_9ACTN</name>
<protein>
    <submittedName>
        <fullName evidence="9">EamA family transporter</fullName>
    </submittedName>
</protein>
<evidence type="ECO:0000313" key="9">
    <source>
        <dbReference type="EMBL" id="QDP94839.1"/>
    </source>
</evidence>
<keyword evidence="4 7" id="KW-1133">Transmembrane helix</keyword>
<feature type="transmembrane region" description="Helical" evidence="7">
    <location>
        <begin position="242"/>
        <end position="261"/>
    </location>
</feature>
<evidence type="ECO:0000256" key="5">
    <source>
        <dbReference type="ARBA" id="ARBA00023136"/>
    </source>
</evidence>
<dbReference type="RefSeq" id="WP_143984827.1">
    <property type="nucleotide sequence ID" value="NZ_CP041692.1"/>
</dbReference>
<dbReference type="PANTHER" id="PTHR32322">
    <property type="entry name" value="INNER MEMBRANE TRANSPORTER"/>
    <property type="match status" value="1"/>
</dbReference>
<evidence type="ECO:0000256" key="1">
    <source>
        <dbReference type="ARBA" id="ARBA00004141"/>
    </source>
</evidence>
<evidence type="ECO:0000256" key="4">
    <source>
        <dbReference type="ARBA" id="ARBA00022989"/>
    </source>
</evidence>
<feature type="transmembrane region" description="Helical" evidence="7">
    <location>
        <begin position="267"/>
        <end position="284"/>
    </location>
</feature>
<keyword evidence="10" id="KW-1185">Reference proteome</keyword>
<dbReference type="Proteomes" id="UP000319263">
    <property type="component" value="Chromosome"/>
</dbReference>
<organism evidence="9 10">
    <name type="scientific">Microlunatus elymi</name>
    <dbReference type="NCBI Taxonomy" id="2596828"/>
    <lineage>
        <taxon>Bacteria</taxon>
        <taxon>Bacillati</taxon>
        <taxon>Actinomycetota</taxon>
        <taxon>Actinomycetes</taxon>
        <taxon>Propionibacteriales</taxon>
        <taxon>Propionibacteriaceae</taxon>
        <taxon>Microlunatus</taxon>
    </lineage>
</organism>
<feature type="transmembrane region" description="Helical" evidence="7">
    <location>
        <begin position="58"/>
        <end position="82"/>
    </location>
</feature>
<keyword evidence="3 7" id="KW-0812">Transmembrane</keyword>
<dbReference type="KEGG" id="mik:FOE78_01920"/>
<feature type="transmembrane region" description="Helical" evidence="7">
    <location>
        <begin position="171"/>
        <end position="190"/>
    </location>
</feature>
<dbReference type="GO" id="GO:0016020">
    <property type="term" value="C:membrane"/>
    <property type="evidence" value="ECO:0007669"/>
    <property type="project" value="UniProtKB-SubCell"/>
</dbReference>
<sequence length="318" mass="33545">MPLRDRLLALFVVVIWGLNFPATQIALHQFPPMLLAALRWTLLAIPAILFVPRPQVKLRWLIGVGAGIGLLQFAFLYAGMAAGMPSGLASLVLQASAPFTMLLAGVFLGERISRRQAIGIGAAVLGLAAIAAYRAQVAALLPVILTLAGALGWAIGNVCSREARAPKPMQLTMWMAVVPPIPLLILSLFFDGPGRIARSFSTLTTWDAWGSVLALLYIAVFAALIGYGIWNTLLSRNPSSQVAPFSMLVPVVGVLSSWIAFGEGISLVEVIAGCAVIGGVLYASRPPKLVIAPEFAAAVPPGSRQKDPAGESEEVAHP</sequence>
<feature type="transmembrane region" description="Helical" evidence="7">
    <location>
        <begin position="116"/>
        <end position="133"/>
    </location>
</feature>
<dbReference type="EMBL" id="CP041692">
    <property type="protein sequence ID" value="QDP94839.1"/>
    <property type="molecule type" value="Genomic_DNA"/>
</dbReference>
<feature type="transmembrane region" description="Helical" evidence="7">
    <location>
        <begin position="210"/>
        <end position="230"/>
    </location>
</feature>
<reference evidence="9 10" key="1">
    <citation type="submission" date="2019-07" db="EMBL/GenBank/DDBJ databases">
        <title>Microlunatus dokdonensis sp. nov. isolated from the rhizospheric soil of the wild plant Elymus tsukushiensis.</title>
        <authorList>
            <person name="Ghim S.-Y."/>
            <person name="Hwang Y.-J."/>
            <person name="Son J.-S."/>
            <person name="Shin J.-H."/>
        </authorList>
    </citation>
    <scope>NUCLEOTIDE SEQUENCE [LARGE SCALE GENOMIC DNA]</scope>
    <source>
        <strain evidence="9 10">KUDC0627</strain>
    </source>
</reference>
<dbReference type="InterPro" id="IPR050638">
    <property type="entry name" value="AA-Vitamin_Transporters"/>
</dbReference>
<feature type="transmembrane region" description="Helical" evidence="7">
    <location>
        <begin position="33"/>
        <end position="51"/>
    </location>
</feature>
<dbReference type="InterPro" id="IPR000620">
    <property type="entry name" value="EamA_dom"/>
</dbReference>
<feature type="compositionally biased region" description="Basic and acidic residues" evidence="6">
    <location>
        <begin position="304"/>
        <end position="318"/>
    </location>
</feature>
<feature type="transmembrane region" description="Helical" evidence="7">
    <location>
        <begin position="88"/>
        <end position="109"/>
    </location>
</feature>
<accession>A0A516PUK9</accession>
<feature type="domain" description="EamA" evidence="8">
    <location>
        <begin position="7"/>
        <end position="130"/>
    </location>
</feature>
<keyword evidence="5 7" id="KW-0472">Membrane</keyword>
<evidence type="ECO:0000256" key="6">
    <source>
        <dbReference type="SAM" id="MobiDB-lite"/>
    </source>
</evidence>
<dbReference type="AlphaFoldDB" id="A0A516PUK9"/>
<evidence type="ECO:0000259" key="8">
    <source>
        <dbReference type="Pfam" id="PF00892"/>
    </source>
</evidence>
<gene>
    <name evidence="9" type="ORF">FOE78_01920</name>
</gene>
<feature type="transmembrane region" description="Helical" evidence="7">
    <location>
        <begin position="7"/>
        <end position="27"/>
    </location>
</feature>
<evidence type="ECO:0000256" key="7">
    <source>
        <dbReference type="SAM" id="Phobius"/>
    </source>
</evidence>
<comment type="subcellular location">
    <subcellularLocation>
        <location evidence="1">Membrane</location>
        <topology evidence="1">Multi-pass membrane protein</topology>
    </subcellularLocation>
</comment>
<dbReference type="SUPFAM" id="SSF103481">
    <property type="entry name" value="Multidrug resistance efflux transporter EmrE"/>
    <property type="match status" value="2"/>
</dbReference>
<dbReference type="OrthoDB" id="9812521at2"/>
<dbReference type="Pfam" id="PF00892">
    <property type="entry name" value="EamA"/>
    <property type="match status" value="2"/>
</dbReference>
<feature type="transmembrane region" description="Helical" evidence="7">
    <location>
        <begin position="139"/>
        <end position="159"/>
    </location>
</feature>
<evidence type="ECO:0000256" key="2">
    <source>
        <dbReference type="ARBA" id="ARBA00007362"/>
    </source>
</evidence>
<evidence type="ECO:0000313" key="10">
    <source>
        <dbReference type="Proteomes" id="UP000319263"/>
    </source>
</evidence>